<sequence length="113" mass="13073">MTNKNTLTNESLLRELGTRVEQLRIRKNLTQAQLAKEAGIGKRTLERFEKGETVQLTTFVAILRVLDLLNPLLDLIPDQNHSPMQQLLQEKKMRYRASPKAGKTIDETWTWND</sequence>
<evidence type="ECO:0000313" key="3">
    <source>
        <dbReference type="Proteomes" id="UP001597297"/>
    </source>
</evidence>
<dbReference type="Gene3D" id="1.10.260.40">
    <property type="entry name" value="lambda repressor-like DNA-binding domains"/>
    <property type="match status" value="1"/>
</dbReference>
<evidence type="ECO:0000259" key="1">
    <source>
        <dbReference type="PROSITE" id="PS50943"/>
    </source>
</evidence>
<organism evidence="2 3">
    <name type="scientific">Rubritalea spongiae</name>
    <dbReference type="NCBI Taxonomy" id="430797"/>
    <lineage>
        <taxon>Bacteria</taxon>
        <taxon>Pseudomonadati</taxon>
        <taxon>Verrucomicrobiota</taxon>
        <taxon>Verrucomicrobiia</taxon>
        <taxon>Verrucomicrobiales</taxon>
        <taxon>Rubritaleaceae</taxon>
        <taxon>Rubritalea</taxon>
    </lineage>
</organism>
<protein>
    <submittedName>
        <fullName evidence="2">Helix-turn-helix domain-containing protein</fullName>
    </submittedName>
</protein>
<dbReference type="EMBL" id="JBHUJC010000046">
    <property type="protein sequence ID" value="MFD2277776.1"/>
    <property type="molecule type" value="Genomic_DNA"/>
</dbReference>
<dbReference type="SMART" id="SM00530">
    <property type="entry name" value="HTH_XRE"/>
    <property type="match status" value="1"/>
</dbReference>
<name>A0ABW5E571_9BACT</name>
<comment type="caution">
    <text evidence="2">The sequence shown here is derived from an EMBL/GenBank/DDBJ whole genome shotgun (WGS) entry which is preliminary data.</text>
</comment>
<dbReference type="Pfam" id="PF13560">
    <property type="entry name" value="HTH_31"/>
    <property type="match status" value="1"/>
</dbReference>
<dbReference type="CDD" id="cd00093">
    <property type="entry name" value="HTH_XRE"/>
    <property type="match status" value="1"/>
</dbReference>
<accession>A0ABW5E571</accession>
<feature type="domain" description="HTH cro/C1-type" evidence="1">
    <location>
        <begin position="20"/>
        <end position="72"/>
    </location>
</feature>
<gene>
    <name evidence="2" type="ORF">ACFSQZ_15005</name>
</gene>
<evidence type="ECO:0000313" key="2">
    <source>
        <dbReference type="EMBL" id="MFD2277776.1"/>
    </source>
</evidence>
<proteinExistence type="predicted"/>
<dbReference type="Proteomes" id="UP001597297">
    <property type="component" value="Unassembled WGS sequence"/>
</dbReference>
<dbReference type="RefSeq" id="WP_377093285.1">
    <property type="nucleotide sequence ID" value="NZ_JBHSJM010000001.1"/>
</dbReference>
<dbReference type="SUPFAM" id="SSF47413">
    <property type="entry name" value="lambda repressor-like DNA-binding domains"/>
    <property type="match status" value="1"/>
</dbReference>
<dbReference type="InterPro" id="IPR010982">
    <property type="entry name" value="Lambda_DNA-bd_dom_sf"/>
</dbReference>
<dbReference type="InterPro" id="IPR001387">
    <property type="entry name" value="Cro/C1-type_HTH"/>
</dbReference>
<keyword evidence="3" id="KW-1185">Reference proteome</keyword>
<dbReference type="PROSITE" id="PS50943">
    <property type="entry name" value="HTH_CROC1"/>
    <property type="match status" value="1"/>
</dbReference>
<reference evidence="3" key="1">
    <citation type="journal article" date="2019" name="Int. J. Syst. Evol. Microbiol.">
        <title>The Global Catalogue of Microorganisms (GCM) 10K type strain sequencing project: providing services to taxonomists for standard genome sequencing and annotation.</title>
        <authorList>
            <consortium name="The Broad Institute Genomics Platform"/>
            <consortium name="The Broad Institute Genome Sequencing Center for Infectious Disease"/>
            <person name="Wu L."/>
            <person name="Ma J."/>
        </authorList>
    </citation>
    <scope>NUCLEOTIDE SEQUENCE [LARGE SCALE GENOMIC DNA]</scope>
    <source>
        <strain evidence="3">JCM 16545</strain>
    </source>
</reference>